<protein>
    <submittedName>
        <fullName evidence="1">Uncharacterized protein</fullName>
    </submittedName>
</protein>
<evidence type="ECO:0000313" key="1">
    <source>
        <dbReference type="EMBL" id="CAF0860112.1"/>
    </source>
</evidence>
<dbReference type="Proteomes" id="UP000663836">
    <property type="component" value="Unassembled WGS sequence"/>
</dbReference>
<dbReference type="AlphaFoldDB" id="A0A813X4I9"/>
<dbReference type="Proteomes" id="UP000663864">
    <property type="component" value="Unassembled WGS sequence"/>
</dbReference>
<evidence type="ECO:0000313" key="2">
    <source>
        <dbReference type="EMBL" id="CAF3544727.1"/>
    </source>
</evidence>
<name>A0A813X4I9_9BILA</name>
<dbReference type="EMBL" id="CAJNOT010000140">
    <property type="protein sequence ID" value="CAF0860112.1"/>
    <property type="molecule type" value="Genomic_DNA"/>
</dbReference>
<comment type="caution">
    <text evidence="1">The sequence shown here is derived from an EMBL/GenBank/DDBJ whole genome shotgun (WGS) entry which is preliminary data.</text>
</comment>
<reference evidence="1" key="1">
    <citation type="submission" date="2021-02" db="EMBL/GenBank/DDBJ databases">
        <authorList>
            <person name="Nowell W R."/>
        </authorList>
    </citation>
    <scope>NUCLEOTIDE SEQUENCE</scope>
</reference>
<gene>
    <name evidence="2" type="ORF">JBS370_LOCUS1040</name>
    <name evidence="1" type="ORF">ZHD862_LOCUS5338</name>
</gene>
<organism evidence="1 3">
    <name type="scientific">Rotaria sordida</name>
    <dbReference type="NCBI Taxonomy" id="392033"/>
    <lineage>
        <taxon>Eukaryota</taxon>
        <taxon>Metazoa</taxon>
        <taxon>Spiralia</taxon>
        <taxon>Gnathifera</taxon>
        <taxon>Rotifera</taxon>
        <taxon>Eurotatoria</taxon>
        <taxon>Bdelloidea</taxon>
        <taxon>Philodinida</taxon>
        <taxon>Philodinidae</taxon>
        <taxon>Rotaria</taxon>
    </lineage>
</organism>
<sequence length="212" mass="24679">MNANDQNRINVNHLHMREAMAALEQDLTKEAFQALINKKKDSQQNGFMRILTGPSRCCRSYRTQRRLATVVQRSIDIAINDVPMSPINNNMQSYNYQKSTNQTISHKDDIVINSEKNNYNINVKARTLESKQSTSLLPTSSEFKRLASHCYIHDYAVWLERQQELIIWLNLAKLLKLPIEESKIMQEELEQFRLQYECLRVIERLPLSVGPG</sequence>
<dbReference type="EMBL" id="CAJOBD010000032">
    <property type="protein sequence ID" value="CAF3544727.1"/>
    <property type="molecule type" value="Genomic_DNA"/>
</dbReference>
<evidence type="ECO:0000313" key="3">
    <source>
        <dbReference type="Proteomes" id="UP000663864"/>
    </source>
</evidence>
<proteinExistence type="predicted"/>
<accession>A0A813X4I9</accession>